<keyword evidence="2" id="KW-1185">Reference proteome</keyword>
<dbReference type="Proteomes" id="UP001165079">
    <property type="component" value="Unassembled WGS sequence"/>
</dbReference>
<proteinExistence type="predicted"/>
<comment type="caution">
    <text evidence="1">The sequence shown here is derived from an EMBL/GenBank/DDBJ whole genome shotgun (WGS) entry which is preliminary data.</text>
</comment>
<sequence>MFSRRTRQPELSPLLGAPEPRAVVLVLPGGSVKSHGRPLSIVEWSMRDLAKRVAGEGAGQGVAVHLLRYRFRGWNGEDADTAADARWALAEIARRYGDVPVALVGNSLGGRAAFAVAGHPSVVAVAGVAPWLPEGEPVAQVAGRRILILHGDADRSTASAALSLAYAERAREVTPEVHRLEVPGDGHFLLRHAKDCWAATAEFVLAALGSAETPARLAAADLRTPLPVG</sequence>
<organism evidence="1 2">
    <name type="scientific">Actinorhabdospora filicis</name>
    <dbReference type="NCBI Taxonomy" id="1785913"/>
    <lineage>
        <taxon>Bacteria</taxon>
        <taxon>Bacillati</taxon>
        <taxon>Actinomycetota</taxon>
        <taxon>Actinomycetes</taxon>
        <taxon>Micromonosporales</taxon>
        <taxon>Micromonosporaceae</taxon>
        <taxon>Actinorhabdospora</taxon>
    </lineage>
</organism>
<protein>
    <submittedName>
        <fullName evidence="1">Alpha/beta hydrolase</fullName>
    </submittedName>
</protein>
<dbReference type="GO" id="GO:0016787">
    <property type="term" value="F:hydrolase activity"/>
    <property type="evidence" value="ECO:0007669"/>
    <property type="project" value="UniProtKB-KW"/>
</dbReference>
<accession>A0A9W6SK91</accession>
<reference evidence="1" key="1">
    <citation type="submission" date="2023-03" db="EMBL/GenBank/DDBJ databases">
        <title>Actinorhabdospora filicis NBRC 111898.</title>
        <authorList>
            <person name="Ichikawa N."/>
            <person name="Sato H."/>
            <person name="Tonouchi N."/>
        </authorList>
    </citation>
    <scope>NUCLEOTIDE SEQUENCE</scope>
    <source>
        <strain evidence="1">NBRC 111898</strain>
    </source>
</reference>
<evidence type="ECO:0000313" key="1">
    <source>
        <dbReference type="EMBL" id="GLZ77184.1"/>
    </source>
</evidence>
<dbReference type="RefSeq" id="WP_285662315.1">
    <property type="nucleotide sequence ID" value="NZ_BSTX01000001.1"/>
</dbReference>
<dbReference type="Gene3D" id="3.40.50.1820">
    <property type="entry name" value="alpha/beta hydrolase"/>
    <property type="match status" value="1"/>
</dbReference>
<keyword evidence="1" id="KW-0378">Hydrolase</keyword>
<name>A0A9W6SK91_9ACTN</name>
<evidence type="ECO:0000313" key="2">
    <source>
        <dbReference type="Proteomes" id="UP001165079"/>
    </source>
</evidence>
<dbReference type="InterPro" id="IPR029058">
    <property type="entry name" value="AB_hydrolase_fold"/>
</dbReference>
<dbReference type="EMBL" id="BSTX01000001">
    <property type="protein sequence ID" value="GLZ77184.1"/>
    <property type="molecule type" value="Genomic_DNA"/>
</dbReference>
<dbReference type="SUPFAM" id="SSF53474">
    <property type="entry name" value="alpha/beta-Hydrolases"/>
    <property type="match status" value="1"/>
</dbReference>
<gene>
    <name evidence="1" type="ORF">Afil01_19910</name>
</gene>
<dbReference type="AlphaFoldDB" id="A0A9W6SK91"/>